<feature type="region of interest" description="Disordered" evidence="1">
    <location>
        <begin position="109"/>
        <end position="132"/>
    </location>
</feature>
<evidence type="ECO:0000313" key="2">
    <source>
        <dbReference type="EMBL" id="TGO76457.1"/>
    </source>
</evidence>
<feature type="compositionally biased region" description="Polar residues" evidence="1">
    <location>
        <begin position="158"/>
        <end position="174"/>
    </location>
</feature>
<sequence length="266" mass="29646">MTTPKSNFKWNCATPCFVSKTRHPATSIYGSDEIDERRSTGLPKADYSAAFETMEVRRCFGKINEAHSQVNNTRRIFPTTWVYPDYKGCSGTATSPGLFTLPMAWNSDTIDSGDQRQGNRRNFRPRSISSRKARAPEIAMFEAIDRLKANDLREQVFTSKAPSPVSQASQTTTDEGACTTCSSHSSESPNLNSRSSTPLAECEFVEEHNETEWRFPMNCQSTSSCSAEVESFEKSSPTMVTGEPQAIPPTTWAGLDEEVRPKRARK</sequence>
<proteinExistence type="predicted"/>
<feature type="compositionally biased region" description="Basic and acidic residues" evidence="1">
    <location>
        <begin position="257"/>
        <end position="266"/>
    </location>
</feature>
<organism evidence="2 3">
    <name type="scientific">Botrytis elliptica</name>
    <dbReference type="NCBI Taxonomy" id="278938"/>
    <lineage>
        <taxon>Eukaryota</taxon>
        <taxon>Fungi</taxon>
        <taxon>Dikarya</taxon>
        <taxon>Ascomycota</taxon>
        <taxon>Pezizomycotina</taxon>
        <taxon>Leotiomycetes</taxon>
        <taxon>Helotiales</taxon>
        <taxon>Sclerotiniaceae</taxon>
        <taxon>Botrytis</taxon>
    </lineage>
</organism>
<dbReference type="EMBL" id="PQXM01000154">
    <property type="protein sequence ID" value="TGO76457.1"/>
    <property type="molecule type" value="Genomic_DNA"/>
</dbReference>
<protein>
    <submittedName>
        <fullName evidence="2">Uncharacterized protein</fullName>
    </submittedName>
</protein>
<comment type="caution">
    <text evidence="2">The sequence shown here is derived from an EMBL/GenBank/DDBJ whole genome shotgun (WGS) entry which is preliminary data.</text>
</comment>
<evidence type="ECO:0000256" key="1">
    <source>
        <dbReference type="SAM" id="MobiDB-lite"/>
    </source>
</evidence>
<feature type="compositionally biased region" description="Basic residues" evidence="1">
    <location>
        <begin position="118"/>
        <end position="132"/>
    </location>
</feature>
<feature type="compositionally biased region" description="Low complexity" evidence="1">
    <location>
        <begin position="182"/>
        <end position="196"/>
    </location>
</feature>
<feature type="region of interest" description="Disordered" evidence="1">
    <location>
        <begin position="158"/>
        <end position="196"/>
    </location>
</feature>
<reference evidence="2 3" key="1">
    <citation type="submission" date="2017-12" db="EMBL/GenBank/DDBJ databases">
        <title>Comparative genomics of Botrytis spp.</title>
        <authorList>
            <person name="Valero-Jimenez C.A."/>
            <person name="Tapia P."/>
            <person name="Veloso J."/>
            <person name="Silva-Moreno E."/>
            <person name="Staats M."/>
            <person name="Valdes J.H."/>
            <person name="Van Kan J.A.L."/>
        </authorList>
    </citation>
    <scope>NUCLEOTIDE SEQUENCE [LARGE SCALE GENOMIC DNA]</scope>
    <source>
        <strain evidence="2 3">Be9601</strain>
    </source>
</reference>
<evidence type="ECO:0000313" key="3">
    <source>
        <dbReference type="Proteomes" id="UP000297229"/>
    </source>
</evidence>
<gene>
    <name evidence="2" type="ORF">BELL_0155g00100</name>
</gene>
<name>A0A4Z1K564_9HELO</name>
<dbReference type="AlphaFoldDB" id="A0A4Z1K564"/>
<accession>A0A4Z1K564</accession>
<dbReference type="Proteomes" id="UP000297229">
    <property type="component" value="Unassembled WGS sequence"/>
</dbReference>
<keyword evidence="3" id="KW-1185">Reference proteome</keyword>
<feature type="region of interest" description="Disordered" evidence="1">
    <location>
        <begin position="235"/>
        <end position="266"/>
    </location>
</feature>